<comment type="caution">
    <text evidence="9">The sequence shown here is derived from an EMBL/GenBank/DDBJ whole genome shotgun (WGS) entry which is preliminary data.</text>
</comment>
<keyword evidence="2" id="KW-1003">Cell membrane</keyword>
<dbReference type="InterPro" id="IPR002797">
    <property type="entry name" value="Polysacc_synth"/>
</dbReference>
<dbReference type="EMBL" id="SODD01000004">
    <property type="protein sequence ID" value="TDW25538.1"/>
    <property type="molecule type" value="Genomic_DNA"/>
</dbReference>
<feature type="transmembrane region" description="Helical" evidence="8">
    <location>
        <begin position="92"/>
        <end position="114"/>
    </location>
</feature>
<feature type="transmembrane region" description="Helical" evidence="8">
    <location>
        <begin position="469"/>
        <end position="490"/>
    </location>
</feature>
<feature type="transmembrane region" description="Helical" evidence="8">
    <location>
        <begin position="52"/>
        <end position="72"/>
    </location>
</feature>
<keyword evidence="5" id="KW-0573">Peptidoglycan synthesis</keyword>
<accession>A0A4R8A5B6</accession>
<keyword evidence="7 8" id="KW-0472">Membrane</keyword>
<dbReference type="OrthoDB" id="9775950at2"/>
<dbReference type="InterPro" id="IPR050833">
    <property type="entry name" value="Poly_Biosynth_Transport"/>
</dbReference>
<dbReference type="PANTHER" id="PTHR30250:SF21">
    <property type="entry name" value="LIPID II FLIPPASE MURJ"/>
    <property type="match status" value="1"/>
</dbReference>
<name>A0A4R8A5B6_9FIRM</name>
<evidence type="ECO:0000313" key="9">
    <source>
        <dbReference type="EMBL" id="TDW25538.1"/>
    </source>
</evidence>
<feature type="transmembrane region" description="Helical" evidence="8">
    <location>
        <begin position="303"/>
        <end position="323"/>
    </location>
</feature>
<keyword evidence="6 8" id="KW-1133">Transmembrane helix</keyword>
<dbReference type="Pfam" id="PF03023">
    <property type="entry name" value="MurJ"/>
    <property type="match status" value="1"/>
</dbReference>
<keyword evidence="10" id="KW-1185">Reference proteome</keyword>
<evidence type="ECO:0000256" key="2">
    <source>
        <dbReference type="ARBA" id="ARBA00022475"/>
    </source>
</evidence>
<evidence type="ECO:0000256" key="8">
    <source>
        <dbReference type="SAM" id="Phobius"/>
    </source>
</evidence>
<comment type="subcellular location">
    <subcellularLocation>
        <location evidence="1">Cell membrane</location>
        <topology evidence="1">Multi-pass membrane protein</topology>
    </subcellularLocation>
</comment>
<reference evidence="9 10" key="1">
    <citation type="submission" date="2019-03" db="EMBL/GenBank/DDBJ databases">
        <title>Genomic Encyclopedia of Type Strains, Phase IV (KMG-IV): sequencing the most valuable type-strain genomes for metagenomic binning, comparative biology and taxonomic classification.</title>
        <authorList>
            <person name="Goeker M."/>
        </authorList>
    </citation>
    <scope>NUCLEOTIDE SEQUENCE [LARGE SCALE GENOMIC DNA]</scope>
    <source>
        <strain evidence="9 10">DSM 28867</strain>
    </source>
</reference>
<feature type="transmembrane region" description="Helical" evidence="8">
    <location>
        <begin position="239"/>
        <end position="259"/>
    </location>
</feature>
<evidence type="ECO:0000256" key="1">
    <source>
        <dbReference type="ARBA" id="ARBA00004651"/>
    </source>
</evidence>
<feature type="transmembrane region" description="Helical" evidence="8">
    <location>
        <begin position="7"/>
        <end position="32"/>
    </location>
</feature>
<feature type="transmembrane region" description="Helical" evidence="8">
    <location>
        <begin position="126"/>
        <end position="147"/>
    </location>
</feature>
<feature type="transmembrane region" description="Helical" evidence="8">
    <location>
        <begin position="192"/>
        <end position="212"/>
    </location>
</feature>
<evidence type="ECO:0000256" key="6">
    <source>
        <dbReference type="ARBA" id="ARBA00022989"/>
    </source>
</evidence>
<dbReference type="Pfam" id="PF01943">
    <property type="entry name" value="Polysacc_synt"/>
    <property type="match status" value="1"/>
</dbReference>
<dbReference type="GO" id="GO:0005886">
    <property type="term" value="C:plasma membrane"/>
    <property type="evidence" value="ECO:0007669"/>
    <property type="project" value="UniProtKB-SubCell"/>
</dbReference>
<feature type="transmembrane region" description="Helical" evidence="8">
    <location>
        <begin position="344"/>
        <end position="364"/>
    </location>
</feature>
<dbReference type="RefSeq" id="WP_134168078.1">
    <property type="nucleotide sequence ID" value="NZ_SODD01000004.1"/>
</dbReference>
<proteinExistence type="predicted"/>
<gene>
    <name evidence="9" type="ORF">EDD63_10467</name>
</gene>
<dbReference type="GO" id="GO:0009252">
    <property type="term" value="P:peptidoglycan biosynthetic process"/>
    <property type="evidence" value="ECO:0007669"/>
    <property type="project" value="UniProtKB-KW"/>
</dbReference>
<evidence type="ECO:0000256" key="4">
    <source>
        <dbReference type="ARBA" id="ARBA00022960"/>
    </source>
</evidence>
<organism evidence="9 10">
    <name type="scientific">Breznakia blatticola</name>
    <dbReference type="NCBI Taxonomy" id="1754012"/>
    <lineage>
        <taxon>Bacteria</taxon>
        <taxon>Bacillati</taxon>
        <taxon>Bacillota</taxon>
        <taxon>Erysipelotrichia</taxon>
        <taxon>Erysipelotrichales</taxon>
        <taxon>Erysipelotrichaceae</taxon>
        <taxon>Breznakia</taxon>
    </lineage>
</organism>
<dbReference type="GO" id="GO:0008360">
    <property type="term" value="P:regulation of cell shape"/>
    <property type="evidence" value="ECO:0007669"/>
    <property type="project" value="UniProtKB-KW"/>
</dbReference>
<feature type="transmembrane region" description="Helical" evidence="8">
    <location>
        <begin position="384"/>
        <end position="404"/>
    </location>
</feature>
<dbReference type="PANTHER" id="PTHR30250">
    <property type="entry name" value="PST FAMILY PREDICTED COLANIC ACID TRANSPORTER"/>
    <property type="match status" value="1"/>
</dbReference>
<evidence type="ECO:0000256" key="7">
    <source>
        <dbReference type="ARBA" id="ARBA00023136"/>
    </source>
</evidence>
<feature type="transmembrane region" description="Helical" evidence="8">
    <location>
        <begin position="436"/>
        <end position="457"/>
    </location>
</feature>
<keyword evidence="3 8" id="KW-0812">Transmembrane</keyword>
<dbReference type="Proteomes" id="UP000294743">
    <property type="component" value="Unassembled WGS sequence"/>
</dbReference>
<feature type="transmembrane region" description="Helical" evidence="8">
    <location>
        <begin position="502"/>
        <end position="525"/>
    </location>
</feature>
<evidence type="ECO:0000256" key="5">
    <source>
        <dbReference type="ARBA" id="ARBA00022984"/>
    </source>
</evidence>
<sequence length="548" mass="61001">MKNNKKSLLVGGLVSSAGLFIAKFLSIFYTIPFDAILKSAEYKAVYGGAYGVYSYVLTIAQAGLPFAIATLVSRYMARDDYKTTLLVRKVSFYTMTAFGFICMLFLLVASGPLASQMASKPALVPLYRNSLVILSLAVFIIPILSSVRGFYQGLKEIHVYSASQIVEQIVRILFLLIVSGIAIYVLDFGRYWAVYFGVIATSVSGVVTIAYIKRNDSKTIKPVVELANQQEKEPVDAKIIFRELIILAIPFLINAAFGYCDQFLNIIDFKPGLEAFGRQSGTLINASIIDMYQDAVLYKAMKLIAIPMVLAPGFSSAIYPYITEARERNQPKVVSKYVVECVESVVYICLPICVALALFARPILYTLYGVSGEYSELYVNTLQWFTIEGISATICPIFASLVIALGRRKQIIYTTMVFGVTKLLTNRLFISMFGVPGMVLSSLLAYIIFAGLNIYIIQKECQVNWKYSFRKLIFILTGLVGMFLVSMVFNWTGLLNYSGNRIVSLLLLGFMGILTVGVYAAITLYCNIPQSIFHFDLDGIKNKFRRGK</sequence>
<dbReference type="InterPro" id="IPR004268">
    <property type="entry name" value="MurJ"/>
</dbReference>
<keyword evidence="4" id="KW-0133">Cell shape</keyword>
<protein>
    <submittedName>
        <fullName evidence="9">O-antigen/teichoic acid export membrane protein</fullName>
    </submittedName>
</protein>
<evidence type="ECO:0000256" key="3">
    <source>
        <dbReference type="ARBA" id="ARBA00022692"/>
    </source>
</evidence>
<dbReference type="AlphaFoldDB" id="A0A4R8A5B6"/>
<feature type="transmembrane region" description="Helical" evidence="8">
    <location>
        <begin position="168"/>
        <end position="186"/>
    </location>
</feature>
<evidence type="ECO:0000313" key="10">
    <source>
        <dbReference type="Proteomes" id="UP000294743"/>
    </source>
</evidence>